<sequence length="1207" mass="134243">MSGPKNNLDDILRKRGEFMKASSPTVGDISAPASKAKFRAVEIAAPSTPVRSLTLPATGALALLYRVALAQTDHLGSRDAWVVIGSIVYLCLHSTTDHTSLSSRLVRRTPASESNPRNASPVPVSSNESSPASCSSIPSKRTSPPTASIPPYKRPKASSHKENLYQQTFKGNTREHPVHVSEPATSISRHLLGTPVRLSVSQQMTAPSTPRGGHSGSEPQIKVHRTLEVDYSDLLNMTAEDLEKVIKDVRDVQVQWLHSLMPLPDITRNLLVQIDSALQDVVSCAGELIKVRRAKPLRIVEDPAISLYPSTVLLSNNPEPLPALHIDRLAVPSSSYDLHAAEDADMDMNLPNSDDHLWESMEDMTQDELDFDPLQEPELSEAPSLLPPVPMATPLSSQDTASTNPPASSSANRTSTPSTSTSSYYTPDASPAVPDPTLLNTPFYPDVIRLLHSTFKLPSFRPNQLEVISTCMEDKDVFVLMPTGGGKSLCYQLPAVLKNQQHNTVTFIISPLKSLMADQVASLQARGISVVLINSDLTEGKKREAFARLDRPGQRPCMAYVTPELLQKSQYIQHIMKRLADSKGIAGFVADEAHVISVWGRGFRESYAELFWLREEFPDVPFMALTATANRQTIQDVIHKLRLRDCKIFRSSFNRPNLIYVVKPKGGRGGKALEDLVQWIGERHRDETGIVYCSSRNKCEQTARDLQKQGLSAEYYHAELSPDEKSRVQGEWQEGRIKIIVATIAFGMGIDKPDVRFVVHLDMPTSLSGYYQETGRAGRDGLPADCRLYYSYQDAKYPMERARTEAKTAETGEAEVNDIRRVVEFSTNDVDCRRMLMLTFLDEKFDAANCHGTCDNCMNPAPVVSEDLTQAAANMIQLVRELDGDATRVQLIEVYIDKLGRGSQKFADSLQRGCGKEVPRDLAERLFDYLVNEDLIAFVNKQNGSGWSTSYATLVHDKARAFLDNHTEVILRYRPQPPKRARGKKGKERTESQDTDANQAGPSRQRRPPPKAVVETPSDPIEDFDAISESFWREDDNYDIAVVDTTKIVETNKITSVARAPHKAKSAPVPDSDSEVEVVEIKTARREDDWATHFHALLSHRDKLEAEEGLSLRDIFDDDVLQVISCVLPSDIQEFKHHLRAYGLDMDSPNIKLVPSFLQVIVPFRTARSVQTPVSPNKQKDKPLSMSQLHRQYDYQGASSSKPNSRA</sequence>
<keyword evidence="2" id="KW-1185">Reference proteome</keyword>
<organism evidence="1 2">
    <name type="scientific">Phlebia brevispora</name>
    <dbReference type="NCBI Taxonomy" id="194682"/>
    <lineage>
        <taxon>Eukaryota</taxon>
        <taxon>Fungi</taxon>
        <taxon>Dikarya</taxon>
        <taxon>Basidiomycota</taxon>
        <taxon>Agaricomycotina</taxon>
        <taxon>Agaricomycetes</taxon>
        <taxon>Polyporales</taxon>
        <taxon>Meruliaceae</taxon>
        <taxon>Phlebia</taxon>
    </lineage>
</organism>
<reference evidence="1" key="1">
    <citation type="submission" date="2022-07" db="EMBL/GenBank/DDBJ databases">
        <title>Genome Sequence of Phlebia brevispora.</title>
        <authorList>
            <person name="Buettner E."/>
        </authorList>
    </citation>
    <scope>NUCLEOTIDE SEQUENCE</scope>
    <source>
        <strain evidence="1">MPL23</strain>
    </source>
</reference>
<gene>
    <name evidence="1" type="ORF">NM688_g5091</name>
</gene>
<evidence type="ECO:0000313" key="2">
    <source>
        <dbReference type="Proteomes" id="UP001148662"/>
    </source>
</evidence>
<dbReference type="Proteomes" id="UP001148662">
    <property type="component" value="Unassembled WGS sequence"/>
</dbReference>
<proteinExistence type="predicted"/>
<name>A0ACC1T164_9APHY</name>
<evidence type="ECO:0000313" key="1">
    <source>
        <dbReference type="EMBL" id="KAJ3550348.1"/>
    </source>
</evidence>
<protein>
    <submittedName>
        <fullName evidence="1">Uncharacterized protein</fullName>
    </submittedName>
</protein>
<accession>A0ACC1T164</accession>
<dbReference type="EMBL" id="JANHOG010000908">
    <property type="protein sequence ID" value="KAJ3550348.1"/>
    <property type="molecule type" value="Genomic_DNA"/>
</dbReference>
<comment type="caution">
    <text evidence="1">The sequence shown here is derived from an EMBL/GenBank/DDBJ whole genome shotgun (WGS) entry which is preliminary data.</text>
</comment>